<dbReference type="CDD" id="cd02440">
    <property type="entry name" value="AdoMet_MTases"/>
    <property type="match status" value="1"/>
</dbReference>
<proteinExistence type="predicted"/>
<sequence length="256" mass="28128">MTTPDWDGDRYAEIATLQHDLGRRFAAELSPPPNARVLDAGCGDGFVTRLIADRPEVAEVVGFDPSPLMIRAARDDAHPSIEFIEGDVTTFTTAQPFDLAVSLNALHWVHDSVAALSRLREAVHPGAAVVCQFVPEGERPSVEDVAFSVATAPAWADWFGGFGAPHVHRTRGEWRDIATSAGLVVDDATERDLAWDFGSAAAFRAWCALGFTAYTDRLPPERHDEFVTRVTDEYGRVTGSDQVFRFLQLRLASHRP</sequence>
<reference evidence="4" key="1">
    <citation type="submission" date="2022-08" db="EMBL/GenBank/DDBJ databases">
        <authorList>
            <person name="Deng Y."/>
            <person name="Han X.-F."/>
            <person name="Zhang Y.-Q."/>
        </authorList>
    </citation>
    <scope>NUCLEOTIDE SEQUENCE</scope>
    <source>
        <strain evidence="4">CPCC 205763</strain>
    </source>
</reference>
<organism evidence="4 5">
    <name type="scientific">Herbiconiux aconitum</name>
    <dbReference type="NCBI Taxonomy" id="2970913"/>
    <lineage>
        <taxon>Bacteria</taxon>
        <taxon>Bacillati</taxon>
        <taxon>Actinomycetota</taxon>
        <taxon>Actinomycetes</taxon>
        <taxon>Micrococcales</taxon>
        <taxon>Microbacteriaceae</taxon>
        <taxon>Herbiconiux</taxon>
    </lineage>
</organism>
<dbReference type="Pfam" id="PF13649">
    <property type="entry name" value="Methyltransf_25"/>
    <property type="match status" value="1"/>
</dbReference>
<dbReference type="InterPro" id="IPR029063">
    <property type="entry name" value="SAM-dependent_MTases_sf"/>
</dbReference>
<dbReference type="Proteomes" id="UP001165584">
    <property type="component" value="Unassembled WGS sequence"/>
</dbReference>
<evidence type="ECO:0000256" key="1">
    <source>
        <dbReference type="ARBA" id="ARBA00022603"/>
    </source>
</evidence>
<dbReference type="PANTHER" id="PTHR43861">
    <property type="entry name" value="TRANS-ACONITATE 2-METHYLTRANSFERASE-RELATED"/>
    <property type="match status" value="1"/>
</dbReference>
<dbReference type="GO" id="GO:0032259">
    <property type="term" value="P:methylation"/>
    <property type="evidence" value="ECO:0007669"/>
    <property type="project" value="UniProtKB-KW"/>
</dbReference>
<dbReference type="InterPro" id="IPR041698">
    <property type="entry name" value="Methyltransf_25"/>
</dbReference>
<dbReference type="SUPFAM" id="SSF53335">
    <property type="entry name" value="S-adenosyl-L-methionine-dependent methyltransferases"/>
    <property type="match status" value="1"/>
</dbReference>
<dbReference type="RefSeq" id="WP_259509670.1">
    <property type="nucleotide sequence ID" value="NZ_JANLCM010000002.1"/>
</dbReference>
<accession>A0ABT2GUY1</accession>
<dbReference type="PANTHER" id="PTHR43861:SF1">
    <property type="entry name" value="TRANS-ACONITATE 2-METHYLTRANSFERASE"/>
    <property type="match status" value="1"/>
</dbReference>
<protein>
    <submittedName>
        <fullName evidence="4">Methyltransferase domain-containing protein</fullName>
    </submittedName>
</protein>
<evidence type="ECO:0000313" key="5">
    <source>
        <dbReference type="Proteomes" id="UP001165584"/>
    </source>
</evidence>
<evidence type="ECO:0000313" key="4">
    <source>
        <dbReference type="EMBL" id="MCS5719993.1"/>
    </source>
</evidence>
<dbReference type="EMBL" id="JANLCM010000002">
    <property type="protein sequence ID" value="MCS5719993.1"/>
    <property type="molecule type" value="Genomic_DNA"/>
</dbReference>
<evidence type="ECO:0000256" key="2">
    <source>
        <dbReference type="ARBA" id="ARBA00022679"/>
    </source>
</evidence>
<dbReference type="Gene3D" id="3.40.50.150">
    <property type="entry name" value="Vaccinia Virus protein VP39"/>
    <property type="match status" value="1"/>
</dbReference>
<feature type="domain" description="Methyltransferase" evidence="3">
    <location>
        <begin position="37"/>
        <end position="126"/>
    </location>
</feature>
<dbReference type="GO" id="GO:0008168">
    <property type="term" value="F:methyltransferase activity"/>
    <property type="evidence" value="ECO:0007669"/>
    <property type="project" value="UniProtKB-KW"/>
</dbReference>
<gene>
    <name evidence="4" type="ORF">N1027_17820</name>
</gene>
<keyword evidence="1 4" id="KW-0489">Methyltransferase</keyword>
<comment type="caution">
    <text evidence="4">The sequence shown here is derived from an EMBL/GenBank/DDBJ whole genome shotgun (WGS) entry which is preliminary data.</text>
</comment>
<keyword evidence="2" id="KW-0808">Transferase</keyword>
<name>A0ABT2GUY1_9MICO</name>
<evidence type="ECO:0000259" key="3">
    <source>
        <dbReference type="Pfam" id="PF13649"/>
    </source>
</evidence>
<keyword evidence="5" id="KW-1185">Reference proteome</keyword>